<dbReference type="Pfam" id="PF09857">
    <property type="entry name" value="YjhX_toxin"/>
    <property type="match status" value="1"/>
</dbReference>
<gene>
    <name evidence="2" type="ORF">WJT86_06290</name>
</gene>
<protein>
    <recommendedName>
        <fullName evidence="1">UPF0386 protein WJT86_06290</fullName>
    </recommendedName>
</protein>
<dbReference type="InterPro" id="IPR018654">
    <property type="entry name" value="YjhX_toxin"/>
</dbReference>
<sequence>MNISKSEQKVLHVLAKGGHITHFRNTSGRIHTIECYTREGFILTDCTLSVFTKLKSKRLIMSKNGKPYQITETGRKSVRSQLDNR</sequence>
<accession>A0ABV0BIE2</accession>
<reference evidence="2 3" key="1">
    <citation type="submission" date="2024-04" db="EMBL/GenBank/DDBJ databases">
        <title>A novel species isolated from cricket.</title>
        <authorList>
            <person name="Wang H.-C."/>
        </authorList>
    </citation>
    <scope>NUCLEOTIDE SEQUENCE [LARGE SCALE GENOMIC DNA]</scope>
    <source>
        <strain evidence="2 3">WL0021</strain>
    </source>
</reference>
<keyword evidence="3" id="KW-1185">Reference proteome</keyword>
<evidence type="ECO:0000256" key="1">
    <source>
        <dbReference type="HAMAP-Rule" id="MF_00827"/>
    </source>
</evidence>
<dbReference type="Proteomes" id="UP001418637">
    <property type="component" value="Unassembled WGS sequence"/>
</dbReference>
<proteinExistence type="inferred from homology"/>
<dbReference type="RefSeq" id="WP_346336674.1">
    <property type="nucleotide sequence ID" value="NZ_JBBYXI010000002.1"/>
</dbReference>
<dbReference type="NCBIfam" id="NF010240">
    <property type="entry name" value="PRK13687.1"/>
    <property type="match status" value="1"/>
</dbReference>
<evidence type="ECO:0000313" key="3">
    <source>
        <dbReference type="Proteomes" id="UP001418637"/>
    </source>
</evidence>
<comment type="caution">
    <text evidence="2">The sequence shown here is derived from an EMBL/GenBank/DDBJ whole genome shotgun (WGS) entry which is preliminary data.</text>
</comment>
<name>A0ABV0BIE2_9HYPH</name>
<comment type="similarity">
    <text evidence="1">Belongs to the UPF0386 family.</text>
</comment>
<dbReference type="EMBL" id="JBBYXI010000002">
    <property type="protein sequence ID" value="MEN3930674.1"/>
    <property type="molecule type" value="Genomic_DNA"/>
</dbReference>
<evidence type="ECO:0000313" key="2">
    <source>
        <dbReference type="EMBL" id="MEN3930674.1"/>
    </source>
</evidence>
<dbReference type="HAMAP" id="MF_00827">
    <property type="entry name" value="UPF0386"/>
    <property type="match status" value="1"/>
</dbReference>
<organism evidence="2 3">
    <name type="scientific">Hohaiivirga grylli</name>
    <dbReference type="NCBI Taxonomy" id="3133970"/>
    <lineage>
        <taxon>Bacteria</taxon>
        <taxon>Pseudomonadati</taxon>
        <taxon>Pseudomonadota</taxon>
        <taxon>Alphaproteobacteria</taxon>
        <taxon>Hyphomicrobiales</taxon>
        <taxon>Methylobacteriaceae</taxon>
        <taxon>Hohaiivirga</taxon>
    </lineage>
</organism>